<gene>
    <name evidence="1" type="ORF">PCOR1329_LOCUS55473</name>
</gene>
<proteinExistence type="predicted"/>
<dbReference type="EMBL" id="CAUYUJ010016804">
    <property type="protein sequence ID" value="CAK0868965.1"/>
    <property type="molecule type" value="Genomic_DNA"/>
</dbReference>
<keyword evidence="2" id="KW-1185">Reference proteome</keyword>
<comment type="caution">
    <text evidence="1">The sequence shown here is derived from an EMBL/GenBank/DDBJ whole genome shotgun (WGS) entry which is preliminary data.</text>
</comment>
<evidence type="ECO:0000313" key="2">
    <source>
        <dbReference type="Proteomes" id="UP001189429"/>
    </source>
</evidence>
<name>A0ABN9V8K7_9DINO</name>
<sequence>SLLQTFEANSCGDALGGLGDTTRAMLSLPPDVVLDASLSQVDPEAPSWIGDDPTAFKLLPGITQVWQLWEITLLDGGVLESRRFKEGMSSWMLYVPLSSTSTLDHYIFHAKGCVQVPLVSDDGATWGSVVFPIPVLIAFPTLPLTDGLRINSVALIAYLETAAAA</sequence>
<dbReference type="Proteomes" id="UP001189429">
    <property type="component" value="Unassembled WGS sequence"/>
</dbReference>
<evidence type="ECO:0000313" key="1">
    <source>
        <dbReference type="EMBL" id="CAK0868965.1"/>
    </source>
</evidence>
<feature type="non-terminal residue" evidence="1">
    <location>
        <position position="165"/>
    </location>
</feature>
<organism evidence="1 2">
    <name type="scientific">Prorocentrum cordatum</name>
    <dbReference type="NCBI Taxonomy" id="2364126"/>
    <lineage>
        <taxon>Eukaryota</taxon>
        <taxon>Sar</taxon>
        <taxon>Alveolata</taxon>
        <taxon>Dinophyceae</taxon>
        <taxon>Prorocentrales</taxon>
        <taxon>Prorocentraceae</taxon>
        <taxon>Prorocentrum</taxon>
    </lineage>
</organism>
<protein>
    <submittedName>
        <fullName evidence="1">Uncharacterized protein</fullName>
    </submittedName>
</protein>
<feature type="non-terminal residue" evidence="1">
    <location>
        <position position="1"/>
    </location>
</feature>
<accession>A0ABN9V8K7</accession>
<reference evidence="1" key="1">
    <citation type="submission" date="2023-10" db="EMBL/GenBank/DDBJ databases">
        <authorList>
            <person name="Chen Y."/>
            <person name="Shah S."/>
            <person name="Dougan E. K."/>
            <person name="Thang M."/>
            <person name="Chan C."/>
        </authorList>
    </citation>
    <scope>NUCLEOTIDE SEQUENCE [LARGE SCALE GENOMIC DNA]</scope>
</reference>